<dbReference type="InterPro" id="IPR016135">
    <property type="entry name" value="UBQ-conjugating_enzyme/RWD"/>
</dbReference>
<feature type="domain" description="UBC core" evidence="9">
    <location>
        <begin position="497"/>
        <end position="667"/>
    </location>
</feature>
<dbReference type="Pfam" id="PF00171">
    <property type="entry name" value="Aldedh"/>
    <property type="match status" value="1"/>
</dbReference>
<evidence type="ECO:0000256" key="3">
    <source>
        <dbReference type="ARBA" id="ARBA00022786"/>
    </source>
</evidence>
<dbReference type="FunFam" id="3.40.605.10:FF:000050">
    <property type="entry name" value="Aldehyde dehydrogenase, mitochondrial"/>
    <property type="match status" value="1"/>
</dbReference>
<feature type="compositionally biased region" description="Low complexity" evidence="8">
    <location>
        <begin position="649"/>
        <end position="665"/>
    </location>
</feature>
<protein>
    <submittedName>
        <fullName evidence="10">6144_t:CDS:1</fullName>
    </submittedName>
</protein>
<evidence type="ECO:0000313" key="11">
    <source>
        <dbReference type="Proteomes" id="UP000789375"/>
    </source>
</evidence>
<feature type="compositionally biased region" description="Low complexity" evidence="8">
    <location>
        <begin position="598"/>
        <end position="613"/>
    </location>
</feature>
<dbReference type="Proteomes" id="UP000789375">
    <property type="component" value="Unassembled WGS sequence"/>
</dbReference>
<dbReference type="EMBL" id="CAJVPP010000425">
    <property type="protein sequence ID" value="CAG8481385.1"/>
    <property type="molecule type" value="Genomic_DNA"/>
</dbReference>
<dbReference type="AlphaFoldDB" id="A0A9N8WE65"/>
<keyword evidence="3" id="KW-0833">Ubl conjugation pathway</keyword>
<dbReference type="Gene3D" id="3.40.309.10">
    <property type="entry name" value="Aldehyde Dehydrogenase, Chain A, domain 2"/>
    <property type="match status" value="1"/>
</dbReference>
<dbReference type="GO" id="GO:0016740">
    <property type="term" value="F:transferase activity"/>
    <property type="evidence" value="ECO:0007669"/>
    <property type="project" value="UniProtKB-KW"/>
</dbReference>
<dbReference type="InterPro" id="IPR029510">
    <property type="entry name" value="Ald_DH_CS_GLU"/>
</dbReference>
<dbReference type="SUPFAM" id="SSF53720">
    <property type="entry name" value="ALDH-like"/>
    <property type="match status" value="1"/>
</dbReference>
<dbReference type="CDD" id="cd07091">
    <property type="entry name" value="ALDH_F1-2_Ald2-like"/>
    <property type="match status" value="1"/>
</dbReference>
<evidence type="ECO:0000256" key="8">
    <source>
        <dbReference type="SAM" id="MobiDB-lite"/>
    </source>
</evidence>
<gene>
    <name evidence="10" type="ORF">FMOSSE_LOCUS3043</name>
</gene>
<dbReference type="PROSITE" id="PS00687">
    <property type="entry name" value="ALDEHYDE_DEHYDR_GLU"/>
    <property type="match status" value="1"/>
</dbReference>
<dbReference type="InterPro" id="IPR016162">
    <property type="entry name" value="Ald_DH_N"/>
</dbReference>
<evidence type="ECO:0000256" key="2">
    <source>
        <dbReference type="ARBA" id="ARBA00022679"/>
    </source>
</evidence>
<name>A0A9N8WE65_FUNMO</name>
<accession>A0A9N8WE65</accession>
<feature type="region of interest" description="Disordered" evidence="8">
    <location>
        <begin position="627"/>
        <end position="693"/>
    </location>
</feature>
<dbReference type="InterPro" id="IPR016163">
    <property type="entry name" value="Ald_DH_C"/>
</dbReference>
<dbReference type="PANTHER" id="PTHR11699">
    <property type="entry name" value="ALDEHYDE DEHYDROGENASE-RELATED"/>
    <property type="match status" value="1"/>
</dbReference>
<evidence type="ECO:0000313" key="10">
    <source>
        <dbReference type="EMBL" id="CAG8481385.1"/>
    </source>
</evidence>
<keyword evidence="11" id="KW-1185">Reference proteome</keyword>
<reference evidence="10" key="1">
    <citation type="submission" date="2021-06" db="EMBL/GenBank/DDBJ databases">
        <authorList>
            <person name="Kallberg Y."/>
            <person name="Tangrot J."/>
            <person name="Rosling A."/>
        </authorList>
    </citation>
    <scope>NUCLEOTIDE SEQUENCE</scope>
    <source>
        <strain evidence="10">87-6 pot B 2015</strain>
    </source>
</reference>
<evidence type="ECO:0000256" key="1">
    <source>
        <dbReference type="ARBA" id="ARBA00009986"/>
    </source>
</evidence>
<proteinExistence type="inferred from homology"/>
<dbReference type="InterPro" id="IPR015590">
    <property type="entry name" value="Aldehyde_DH_dom"/>
</dbReference>
<dbReference type="InterPro" id="IPR016160">
    <property type="entry name" value="Ald_DH_CS_CYS"/>
</dbReference>
<comment type="caution">
    <text evidence="10">The sequence shown here is derived from an EMBL/GenBank/DDBJ whole genome shotgun (WGS) entry which is preliminary data.</text>
</comment>
<dbReference type="Gene3D" id="3.10.110.10">
    <property type="entry name" value="Ubiquitin Conjugating Enzyme"/>
    <property type="match status" value="1"/>
</dbReference>
<dbReference type="Pfam" id="PF00179">
    <property type="entry name" value="UQ_con"/>
    <property type="match status" value="1"/>
</dbReference>
<organism evidence="10 11">
    <name type="scientific">Funneliformis mosseae</name>
    <name type="common">Endomycorrhizal fungus</name>
    <name type="synonym">Glomus mosseae</name>
    <dbReference type="NCBI Taxonomy" id="27381"/>
    <lineage>
        <taxon>Eukaryota</taxon>
        <taxon>Fungi</taxon>
        <taxon>Fungi incertae sedis</taxon>
        <taxon>Mucoromycota</taxon>
        <taxon>Glomeromycotina</taxon>
        <taxon>Glomeromycetes</taxon>
        <taxon>Glomerales</taxon>
        <taxon>Glomeraceae</taxon>
        <taxon>Funneliformis</taxon>
    </lineage>
</organism>
<dbReference type="PROSITE" id="PS00183">
    <property type="entry name" value="UBC_1"/>
    <property type="match status" value="1"/>
</dbReference>
<feature type="active site" evidence="5">
    <location>
        <position position="266"/>
    </location>
</feature>
<dbReference type="GO" id="GO:0016620">
    <property type="term" value="F:oxidoreductase activity, acting on the aldehyde or oxo group of donors, NAD or NADP as acceptor"/>
    <property type="evidence" value="ECO:0007669"/>
    <property type="project" value="InterPro"/>
</dbReference>
<dbReference type="InterPro" id="IPR023313">
    <property type="entry name" value="UBQ-conjugating_AS"/>
</dbReference>
<evidence type="ECO:0000256" key="5">
    <source>
        <dbReference type="PROSITE-ProRule" id="PRU10007"/>
    </source>
</evidence>
<dbReference type="PROSITE" id="PS50127">
    <property type="entry name" value="UBC_2"/>
    <property type="match status" value="1"/>
</dbReference>
<dbReference type="GO" id="GO:0019413">
    <property type="term" value="P:acetate biosynthetic process"/>
    <property type="evidence" value="ECO:0007669"/>
    <property type="project" value="UniProtKB-ARBA"/>
</dbReference>
<keyword evidence="2" id="KW-0808">Transferase</keyword>
<comment type="similarity">
    <text evidence="1 7">Belongs to the aldehyde dehydrogenase family.</text>
</comment>
<feature type="region of interest" description="Disordered" evidence="8">
    <location>
        <begin position="592"/>
        <end position="614"/>
    </location>
</feature>
<keyword evidence="4 7" id="KW-0560">Oxidoreductase</keyword>
<sequence length="693" mass="75681">MPSNELSITLPTGKSSQIYTGLFINNEFVDGIDGKRFDVINPSTGKPITTVAEAFANDVDKAVDAATEAFNKVWKNVQASERGRLLYKLADLMERDLEEIAAIESLDNGKAFSVAKANDVPTAIEAYRYFAGFADKIHGKTMDNDPDKFSYTRREPFGVCGAIIPWNFPVAMQSWKLAPALACGNTIVLKPSENTPLSALKVAALIKEAGFPKGVVNIVPGYGKTAGAAIASHMKIHKIAFTGSTVVGRQILKSAADSNLKSVTLELGGKSPNIVFEDANLEEAVKWSHMGIFYNHGQCCGAGSRIYVQDSIYDKFLEKFKVLSEHMNLGDPFKEDTHQGPQISQIQFDRIMSYVEIGKKEGATLLMGGERYGKEGYFIKPTIFTEVNEKMTIMQDEIFGPVAAIAKFSTVEEVVEKANSSRYGLAAAVFTQDLTRAMQISNELHTGTVWVNCYNIYNPYTSFGGYKESGIGREGGKFAIEQYTQVKSSAIENISPSVIKRISKELNALIAQPPEGIRVIVSELDVCDVQAWILGPESTPYEGGHFKVKLALGADFPAAPPKCYFITKIFHPNVSKCGEVCVNTLKKDWNKDSGIEPTTTMTTNNSTTNSSATPALITPLTVSNSMNESKSFNAMNGGGANNHNHLKKNSNSSMNSNDNQLSSNNPTVTPKKRAGDKKIDKKQADKKRSLKRL</sequence>
<dbReference type="Gene3D" id="3.40.605.10">
    <property type="entry name" value="Aldehyde Dehydrogenase, Chain A, domain 1"/>
    <property type="match status" value="1"/>
</dbReference>
<evidence type="ECO:0000256" key="6">
    <source>
        <dbReference type="PROSITE-ProRule" id="PRU10133"/>
    </source>
</evidence>
<dbReference type="SUPFAM" id="SSF54495">
    <property type="entry name" value="UBC-like"/>
    <property type="match status" value="1"/>
</dbReference>
<evidence type="ECO:0000256" key="4">
    <source>
        <dbReference type="ARBA" id="ARBA00023002"/>
    </source>
</evidence>
<dbReference type="PROSITE" id="PS00070">
    <property type="entry name" value="ALDEHYDE_DEHYDR_CYS"/>
    <property type="match status" value="1"/>
</dbReference>
<feature type="active site" description="Glycyl thioester intermediate" evidence="6">
    <location>
        <position position="581"/>
    </location>
</feature>
<evidence type="ECO:0000259" key="9">
    <source>
        <dbReference type="PROSITE" id="PS50127"/>
    </source>
</evidence>
<feature type="compositionally biased region" description="Basic and acidic residues" evidence="8">
    <location>
        <begin position="676"/>
        <end position="687"/>
    </location>
</feature>
<dbReference type="FunFam" id="3.40.309.10:FF:000001">
    <property type="entry name" value="Mitochondrial aldehyde dehydrogenase 2"/>
    <property type="match status" value="1"/>
</dbReference>
<dbReference type="SMART" id="SM00212">
    <property type="entry name" value="UBCc"/>
    <property type="match status" value="1"/>
</dbReference>
<dbReference type="InterPro" id="IPR016161">
    <property type="entry name" value="Ald_DH/histidinol_DH"/>
</dbReference>
<dbReference type="InterPro" id="IPR000608">
    <property type="entry name" value="UBC"/>
</dbReference>
<evidence type="ECO:0000256" key="7">
    <source>
        <dbReference type="RuleBase" id="RU003345"/>
    </source>
</evidence>